<dbReference type="RefSeq" id="WP_115921265.1">
    <property type="nucleotide sequence ID" value="NZ_QTUA01000001.1"/>
</dbReference>
<dbReference type="Proteomes" id="UP000256253">
    <property type="component" value="Unassembled WGS sequence"/>
</dbReference>
<dbReference type="InterPro" id="IPR050963">
    <property type="entry name" value="Sirohydro_Cobaltochel/CbiX"/>
</dbReference>
<dbReference type="CDD" id="cd03416">
    <property type="entry name" value="CbiX_SirB_N"/>
    <property type="match status" value="1"/>
</dbReference>
<dbReference type="Pfam" id="PF01903">
    <property type="entry name" value="CbiX"/>
    <property type="match status" value="2"/>
</dbReference>
<keyword evidence="2" id="KW-0456">Lyase</keyword>
<evidence type="ECO:0000256" key="1">
    <source>
        <dbReference type="ARBA" id="ARBA00022723"/>
    </source>
</evidence>
<name>A0A3D9UR32_9MICO</name>
<dbReference type="SUPFAM" id="SSF53800">
    <property type="entry name" value="Chelatase"/>
    <property type="match status" value="1"/>
</dbReference>
<sequence>MTRALVVCAHGTDNPQGQAVVRSIVAQVARRRPDLTVREAYVDVQQPELPQVVNELAAHHDSVVVVPLLLSSGFHTEVDVAQAVAAHPHAHAAPALGPHALLAKVLVDRLVDAGATLDASVVLAVAGSSRAAGATDAERMRELLAERWAGTVALGYLSARQPSVADAVRVVAAEHGGDPSEVVVASYLIGPGFFHDRLGGLGARVSAPLGDDPRLAELVLRRFEGVFEGVDS</sequence>
<comment type="caution">
    <text evidence="3">The sequence shown here is derived from an EMBL/GenBank/DDBJ whole genome shotgun (WGS) entry which is preliminary data.</text>
</comment>
<keyword evidence="1" id="KW-0479">Metal-binding</keyword>
<proteinExistence type="predicted"/>
<dbReference type="PANTHER" id="PTHR33542">
    <property type="entry name" value="SIROHYDROCHLORIN FERROCHELATASE, CHLOROPLASTIC"/>
    <property type="match status" value="1"/>
</dbReference>
<evidence type="ECO:0000313" key="4">
    <source>
        <dbReference type="Proteomes" id="UP000256253"/>
    </source>
</evidence>
<dbReference type="Gene3D" id="3.40.50.1400">
    <property type="match status" value="2"/>
</dbReference>
<accession>A0A3D9UR32</accession>
<keyword evidence="4" id="KW-1185">Reference proteome</keyword>
<gene>
    <name evidence="3" type="ORF">DFJ65_0032</name>
</gene>
<dbReference type="GO" id="GO:0016829">
    <property type="term" value="F:lyase activity"/>
    <property type="evidence" value="ECO:0007669"/>
    <property type="project" value="UniProtKB-KW"/>
</dbReference>
<dbReference type="OrthoDB" id="7345302at2"/>
<dbReference type="GO" id="GO:0046872">
    <property type="term" value="F:metal ion binding"/>
    <property type="evidence" value="ECO:0007669"/>
    <property type="project" value="UniProtKB-KW"/>
</dbReference>
<protein>
    <submittedName>
        <fullName evidence="3">Sirohydrochlorin ferrochelatase</fullName>
    </submittedName>
</protein>
<dbReference type="AlphaFoldDB" id="A0A3D9UR32"/>
<reference evidence="3 4" key="1">
    <citation type="submission" date="2018-08" db="EMBL/GenBank/DDBJ databases">
        <title>Sequencing the genomes of 1000 actinobacteria strains.</title>
        <authorList>
            <person name="Klenk H.-P."/>
        </authorList>
    </citation>
    <scope>NUCLEOTIDE SEQUENCE [LARGE SCALE GENOMIC DNA]</scope>
    <source>
        <strain evidence="3 4">DSM 22967</strain>
    </source>
</reference>
<dbReference type="InterPro" id="IPR002762">
    <property type="entry name" value="CbiX-like"/>
</dbReference>
<evidence type="ECO:0000256" key="2">
    <source>
        <dbReference type="ARBA" id="ARBA00023239"/>
    </source>
</evidence>
<dbReference type="EMBL" id="QTUA01000001">
    <property type="protein sequence ID" value="REF29105.1"/>
    <property type="molecule type" value="Genomic_DNA"/>
</dbReference>
<dbReference type="PANTHER" id="PTHR33542:SF5">
    <property type="entry name" value="FERROCHELATASE CHE1"/>
    <property type="match status" value="1"/>
</dbReference>
<evidence type="ECO:0000313" key="3">
    <source>
        <dbReference type="EMBL" id="REF29105.1"/>
    </source>
</evidence>
<organism evidence="3 4">
    <name type="scientific">Calidifontibacter indicus</name>
    <dbReference type="NCBI Taxonomy" id="419650"/>
    <lineage>
        <taxon>Bacteria</taxon>
        <taxon>Bacillati</taxon>
        <taxon>Actinomycetota</taxon>
        <taxon>Actinomycetes</taxon>
        <taxon>Micrococcales</taxon>
        <taxon>Dermacoccaceae</taxon>
        <taxon>Calidifontibacter</taxon>
    </lineage>
</organism>